<reference evidence="1" key="1">
    <citation type="submission" date="2022-08" db="EMBL/GenBank/DDBJ databases">
        <title>Genome sequencing of akame (Lates japonicus).</title>
        <authorList>
            <person name="Hashiguchi Y."/>
            <person name="Takahashi H."/>
        </authorList>
    </citation>
    <scope>NUCLEOTIDE SEQUENCE</scope>
    <source>
        <strain evidence="1">Kochi</strain>
    </source>
</reference>
<dbReference type="EMBL" id="BRZM01000147">
    <property type="protein sequence ID" value="GLD68754.1"/>
    <property type="molecule type" value="Genomic_DNA"/>
</dbReference>
<protein>
    <submittedName>
        <fullName evidence="1">Prostacyclin receptor</fullName>
    </submittedName>
</protein>
<dbReference type="Proteomes" id="UP001279410">
    <property type="component" value="Unassembled WGS sequence"/>
</dbReference>
<proteinExistence type="predicted"/>
<evidence type="ECO:0000313" key="1">
    <source>
        <dbReference type="EMBL" id="GLD68754.1"/>
    </source>
</evidence>
<feature type="non-terminal residue" evidence="1">
    <location>
        <position position="1"/>
    </location>
</feature>
<organism evidence="1 2">
    <name type="scientific">Lates japonicus</name>
    <name type="common">Japanese lates</name>
    <dbReference type="NCBI Taxonomy" id="270547"/>
    <lineage>
        <taxon>Eukaryota</taxon>
        <taxon>Metazoa</taxon>
        <taxon>Chordata</taxon>
        <taxon>Craniata</taxon>
        <taxon>Vertebrata</taxon>
        <taxon>Euteleostomi</taxon>
        <taxon>Actinopterygii</taxon>
        <taxon>Neopterygii</taxon>
        <taxon>Teleostei</taxon>
        <taxon>Neoteleostei</taxon>
        <taxon>Acanthomorphata</taxon>
        <taxon>Carangaria</taxon>
        <taxon>Carangaria incertae sedis</taxon>
        <taxon>Centropomidae</taxon>
        <taxon>Lates</taxon>
    </lineage>
</organism>
<comment type="caution">
    <text evidence="1">The sequence shown here is derived from an EMBL/GenBank/DDBJ whole genome shotgun (WGS) entry which is preliminary data.</text>
</comment>
<sequence length="95" mass="10629">IAGFINAIHPFCGDTENLTAFRFYALNPIVDPWVFIICRKSVFRHLCSLLSCRFSKGAVKTTAHCALSLPLDNHIQHNPPDMTVPQTNMFSSLPL</sequence>
<keyword evidence="1" id="KW-0675">Receptor</keyword>
<dbReference type="AlphaFoldDB" id="A0AAD3NB19"/>
<evidence type="ECO:0000313" key="2">
    <source>
        <dbReference type="Proteomes" id="UP001279410"/>
    </source>
</evidence>
<gene>
    <name evidence="1" type="ORF">AKAME5_002006700</name>
</gene>
<name>A0AAD3NB19_LATJO</name>
<accession>A0AAD3NB19</accession>
<keyword evidence="2" id="KW-1185">Reference proteome</keyword>